<dbReference type="Proteomes" id="UP000002274">
    <property type="component" value="Chromosome"/>
</dbReference>
<organism evidence="1 2">
    <name type="scientific">Prochlorococcus marinus (strain MIT 9303)</name>
    <dbReference type="NCBI Taxonomy" id="59922"/>
    <lineage>
        <taxon>Bacteria</taxon>
        <taxon>Bacillati</taxon>
        <taxon>Cyanobacteriota</taxon>
        <taxon>Cyanophyceae</taxon>
        <taxon>Synechococcales</taxon>
        <taxon>Prochlorococcaceae</taxon>
        <taxon>Prochlorococcus</taxon>
    </lineage>
</organism>
<gene>
    <name evidence="1" type="ordered locus">P9303_01351</name>
</gene>
<reference evidence="1 2" key="1">
    <citation type="journal article" date="2007" name="PLoS Genet.">
        <title>Patterns and implications of gene gain and loss in the evolution of Prochlorococcus.</title>
        <authorList>
            <person name="Kettler G.C."/>
            <person name="Martiny A.C."/>
            <person name="Huang K."/>
            <person name="Zucker J."/>
            <person name="Coleman M.L."/>
            <person name="Rodrigue S."/>
            <person name="Chen F."/>
            <person name="Lapidus A."/>
            <person name="Ferriera S."/>
            <person name="Johnson J."/>
            <person name="Steglich C."/>
            <person name="Church G.M."/>
            <person name="Richardson P."/>
            <person name="Chisholm S.W."/>
        </authorList>
    </citation>
    <scope>NUCLEOTIDE SEQUENCE [LARGE SCALE GENOMIC DNA]</scope>
    <source>
        <strain evidence="1 2">MIT 9303</strain>
    </source>
</reference>
<dbReference type="Gene3D" id="3.40.50.300">
    <property type="entry name" value="P-loop containing nucleotide triphosphate hydrolases"/>
    <property type="match status" value="1"/>
</dbReference>
<proteinExistence type="predicted"/>
<dbReference type="KEGG" id="pmf:P9303_01351"/>
<protein>
    <submittedName>
        <fullName evidence="1">Uncharacterized protein</fullName>
    </submittedName>
</protein>
<evidence type="ECO:0000313" key="2">
    <source>
        <dbReference type="Proteomes" id="UP000002274"/>
    </source>
</evidence>
<dbReference type="STRING" id="59922.P9303_01351"/>
<accession>A2C5Y0</accession>
<name>A2C5Y0_PROM3</name>
<dbReference type="AlphaFoldDB" id="A2C5Y0"/>
<dbReference type="HOGENOM" id="CLU_363251_0_0_3"/>
<dbReference type="EMBL" id="CP000554">
    <property type="protein sequence ID" value="ABM76890.1"/>
    <property type="molecule type" value="Genomic_DNA"/>
</dbReference>
<dbReference type="SUPFAM" id="SSF52540">
    <property type="entry name" value="P-loop containing nucleoside triphosphate hydrolases"/>
    <property type="match status" value="1"/>
</dbReference>
<sequence>MHSSGASLLAEQLQNLGIFLPGQMIAADNDNPQGYFEWDEVVELQENLLIALDRWWPSHTGSFCLPSNWLIHPATHKFRAQLTNLLRHQISTSQALFLINDPRSSILLPLWRDICNQLDISLRLILAFRKPDDVVSSIMSCNERLAGMTYWRAQQLWWRFNSSVLASVPSKCEAELLVVHYDTWFDDPIGQALFLASHLALEKPNSNQLNSVQKAIFFQQQKAKSLPDYAPPLDDRISNLYHWLSKQKTVHLPLKLFKGSLQPRRTFRHKIFHRIDWLWLIRSSLLPKGGLFAYRKNFLQGVGAGPLALPVWIARQRPSLLRYHRDPLAWYQRVGWRLGVNPHPLLESARLWSHLGFQKEAVALYRREAMFENIPVHPRFDSVYYRQQCRNAYCIPQPTPLEHYLVEGWQQGLAPHPAVDPLWMKRRHGLPGEPLVALILDGGDPTDPGLTHPCGNLYGAALAEPLCSTRLPVALVDLLRLWNQRGLWPAERWLDHECMQDPLPSFNLFDTEQASLFALGLQVQLTSASRLQMPPTLGFGHDLPWRAERLLAGCSDQLAITKSASVRLHVLEDADDCLRWQQTSSPGDWLINFHWPPTKSLASWIQGLRGMEAVLDPDPQRTAFLQLFGVKAVHQPFQPLEFAAGSDEDLLRLAQLKLGLPDPRWFEPSLELAVIGSSGPTQERRWGELGLKLEAAGLLLLPRLPQIEIANLDQLKALQAWLNQLAQNCKRVLWLEPIQQGACQLSSEAVVLAPEVELDLLLQWESRCR</sequence>
<evidence type="ECO:0000313" key="1">
    <source>
        <dbReference type="EMBL" id="ABM76890.1"/>
    </source>
</evidence>
<dbReference type="InterPro" id="IPR027417">
    <property type="entry name" value="P-loop_NTPase"/>
</dbReference>